<feature type="transmembrane region" description="Helical" evidence="6">
    <location>
        <begin position="104"/>
        <end position="123"/>
    </location>
</feature>
<dbReference type="EMBL" id="MFLL01000019">
    <property type="protein sequence ID" value="OGG69115.1"/>
    <property type="molecule type" value="Genomic_DNA"/>
</dbReference>
<evidence type="ECO:0000256" key="2">
    <source>
        <dbReference type="ARBA" id="ARBA00009399"/>
    </source>
</evidence>
<name>A0A1F6E5Y5_9BACT</name>
<reference evidence="8 9" key="1">
    <citation type="journal article" date="2016" name="Nat. Commun.">
        <title>Thousands of microbial genomes shed light on interconnected biogeochemical processes in an aquifer system.</title>
        <authorList>
            <person name="Anantharaman K."/>
            <person name="Brown C.T."/>
            <person name="Hug L.A."/>
            <person name="Sharon I."/>
            <person name="Castelle C.J."/>
            <person name="Probst A.J."/>
            <person name="Thomas B.C."/>
            <person name="Singh A."/>
            <person name="Wilkins M.J."/>
            <person name="Karaoz U."/>
            <person name="Brodie E.L."/>
            <person name="Williams K.H."/>
            <person name="Hubbard S.S."/>
            <person name="Banfield J.F."/>
        </authorList>
    </citation>
    <scope>NUCLEOTIDE SEQUENCE [LARGE SCALE GENOMIC DNA]</scope>
</reference>
<dbReference type="InterPro" id="IPR051401">
    <property type="entry name" value="GtrA_CellWall_Glycosyl"/>
</dbReference>
<keyword evidence="3 6" id="KW-0812">Transmembrane</keyword>
<dbReference type="AlphaFoldDB" id="A0A1F6E5Y5"/>
<accession>A0A1F6E5Y5</accession>
<dbReference type="PANTHER" id="PTHR38459:SF1">
    <property type="entry name" value="PROPHAGE BACTOPRENOL-LINKED GLUCOSE TRANSLOCASE HOMOLOG"/>
    <property type="match status" value="1"/>
</dbReference>
<feature type="transmembrane region" description="Helical" evidence="6">
    <location>
        <begin position="12"/>
        <end position="31"/>
    </location>
</feature>
<comment type="caution">
    <text evidence="8">The sequence shown here is derived from an EMBL/GenBank/DDBJ whole genome shotgun (WGS) entry which is preliminary data.</text>
</comment>
<gene>
    <name evidence="8" type="ORF">A3C20_05035</name>
</gene>
<dbReference type="Proteomes" id="UP000176914">
    <property type="component" value="Unassembled WGS sequence"/>
</dbReference>
<evidence type="ECO:0000256" key="5">
    <source>
        <dbReference type="ARBA" id="ARBA00023136"/>
    </source>
</evidence>
<protein>
    <recommendedName>
        <fullName evidence="7">GtrA/DPMS transmembrane domain-containing protein</fullName>
    </recommendedName>
</protein>
<evidence type="ECO:0000313" key="8">
    <source>
        <dbReference type="EMBL" id="OGG69115.1"/>
    </source>
</evidence>
<evidence type="ECO:0000313" key="9">
    <source>
        <dbReference type="Proteomes" id="UP000176914"/>
    </source>
</evidence>
<organism evidence="8 9">
    <name type="scientific">Candidatus Kaiserbacteria bacterium RIFCSPHIGHO2_02_FULL_55_25</name>
    <dbReference type="NCBI Taxonomy" id="1798498"/>
    <lineage>
        <taxon>Bacteria</taxon>
        <taxon>Candidatus Kaiseribacteriota</taxon>
    </lineage>
</organism>
<dbReference type="InterPro" id="IPR007267">
    <property type="entry name" value="GtrA_DPMS_TM"/>
</dbReference>
<keyword evidence="5 6" id="KW-0472">Membrane</keyword>
<proteinExistence type="inferred from homology"/>
<comment type="subcellular location">
    <subcellularLocation>
        <location evidence="1">Membrane</location>
        <topology evidence="1">Multi-pass membrane protein</topology>
    </subcellularLocation>
</comment>
<dbReference type="GO" id="GO:0000271">
    <property type="term" value="P:polysaccharide biosynthetic process"/>
    <property type="evidence" value="ECO:0007669"/>
    <property type="project" value="InterPro"/>
</dbReference>
<evidence type="ECO:0000256" key="6">
    <source>
        <dbReference type="SAM" id="Phobius"/>
    </source>
</evidence>
<dbReference type="PANTHER" id="PTHR38459">
    <property type="entry name" value="PROPHAGE BACTOPRENOL-LINKED GLUCOSE TRANSLOCASE HOMOLOG"/>
    <property type="match status" value="1"/>
</dbReference>
<dbReference type="Pfam" id="PF04138">
    <property type="entry name" value="GtrA_DPMS_TM"/>
    <property type="match status" value="1"/>
</dbReference>
<sequence length="129" mass="14340">MQKTHVQFFKYQAVSFGTFLADLAVIALLMFVFNVNYLVATVLGFLTAVAISFFVNRLWSFRKWVHTGRVAISLFVGLGTLCVVVFVTYVGVSQIQLPYIEARIAAALIGAVVSYIGDALFTFEVKPFE</sequence>
<dbReference type="GO" id="GO:0005886">
    <property type="term" value="C:plasma membrane"/>
    <property type="evidence" value="ECO:0007669"/>
    <property type="project" value="TreeGrafter"/>
</dbReference>
<evidence type="ECO:0000256" key="1">
    <source>
        <dbReference type="ARBA" id="ARBA00004141"/>
    </source>
</evidence>
<evidence type="ECO:0000259" key="7">
    <source>
        <dbReference type="Pfam" id="PF04138"/>
    </source>
</evidence>
<keyword evidence="4 6" id="KW-1133">Transmembrane helix</keyword>
<feature type="transmembrane region" description="Helical" evidence="6">
    <location>
        <begin position="37"/>
        <end position="59"/>
    </location>
</feature>
<feature type="transmembrane region" description="Helical" evidence="6">
    <location>
        <begin position="71"/>
        <end position="92"/>
    </location>
</feature>
<evidence type="ECO:0000256" key="4">
    <source>
        <dbReference type="ARBA" id="ARBA00022989"/>
    </source>
</evidence>
<evidence type="ECO:0000256" key="3">
    <source>
        <dbReference type="ARBA" id="ARBA00022692"/>
    </source>
</evidence>
<comment type="similarity">
    <text evidence="2">Belongs to the GtrA family.</text>
</comment>
<feature type="domain" description="GtrA/DPMS transmembrane" evidence="7">
    <location>
        <begin position="10"/>
        <end position="123"/>
    </location>
</feature>